<evidence type="ECO:0008006" key="4">
    <source>
        <dbReference type="Google" id="ProtNLM"/>
    </source>
</evidence>
<evidence type="ECO:0000313" key="1">
    <source>
        <dbReference type="EMBL" id="CAI3997661.1"/>
    </source>
</evidence>
<dbReference type="EMBL" id="CAMXCT010002367">
    <property type="protein sequence ID" value="CAI3997661.1"/>
    <property type="molecule type" value="Genomic_DNA"/>
</dbReference>
<reference evidence="1" key="1">
    <citation type="submission" date="2022-10" db="EMBL/GenBank/DDBJ databases">
        <authorList>
            <person name="Chen Y."/>
            <person name="Dougan E. K."/>
            <person name="Chan C."/>
            <person name="Rhodes N."/>
            <person name="Thang M."/>
        </authorList>
    </citation>
    <scope>NUCLEOTIDE SEQUENCE</scope>
</reference>
<comment type="caution">
    <text evidence="1">The sequence shown here is derived from an EMBL/GenBank/DDBJ whole genome shotgun (WGS) entry which is preliminary data.</text>
</comment>
<proteinExistence type="predicted"/>
<evidence type="ECO:0000313" key="2">
    <source>
        <dbReference type="EMBL" id="CAL1151036.1"/>
    </source>
</evidence>
<keyword evidence="3" id="KW-1185">Reference proteome</keyword>
<dbReference type="EMBL" id="CAMXCT030002367">
    <property type="protein sequence ID" value="CAL4784973.1"/>
    <property type="molecule type" value="Genomic_DNA"/>
</dbReference>
<organism evidence="1">
    <name type="scientific">Cladocopium goreaui</name>
    <dbReference type="NCBI Taxonomy" id="2562237"/>
    <lineage>
        <taxon>Eukaryota</taxon>
        <taxon>Sar</taxon>
        <taxon>Alveolata</taxon>
        <taxon>Dinophyceae</taxon>
        <taxon>Suessiales</taxon>
        <taxon>Symbiodiniaceae</taxon>
        <taxon>Cladocopium</taxon>
    </lineage>
</organism>
<sequence>MDFMMERPHLHRAKVPQCAFGLKDVISGKPHQKYTAFDVNDEDMCEALLVNAVCNHIPEEHQPIEGNVYCEGRWQRRSALASKWPEHILQAAEKAWEKCDVQAPRKLTESREPGKSHYVMPVEPFPTPEGELRKQLEKADWRGGQYDYDYVFFEGLAGQGPHKIRQALAHLHVVLGHPSQERLVRMLLVSGTSPKIIEMVKGLRCQICQAVRPPGAEPKVPAHRPTRFGEKVLADSFFIWDSKGERFNVTHLIDGLTEFHTGNVSKQVGAEITADLLQNKWCGILGALEVLQTDGGKEFEDVVHRLSRRAAWSKMETGASGAMIKLMMMRVILTHQIEGLEDMKLVAISCFNAKNRLCNRMGLSPLQAVTGRNTAVPTSILEQLCSGQVKCTINDELQVNEALRRAERTRAAAVDSFNWVDSSEALRKALNCRSRPPKLENLQEGMTVYVHEPPPSRRGQHRRLQDHSSWDGPGLVVCVEKQDGAPRRVWVRLRAKVRSFPLEKIRLATPDEMLGSQYVIQAMNEVMGEIKDGKLPWRRIAVRQPCDQHLQHQQELSDVGATWIETSCWTIKRQPYVHVKCDDWRSRMTCQIL</sequence>
<reference evidence="2" key="2">
    <citation type="submission" date="2024-04" db="EMBL/GenBank/DDBJ databases">
        <authorList>
            <person name="Chen Y."/>
            <person name="Shah S."/>
            <person name="Dougan E. K."/>
            <person name="Thang M."/>
            <person name="Chan C."/>
        </authorList>
    </citation>
    <scope>NUCLEOTIDE SEQUENCE [LARGE SCALE GENOMIC DNA]</scope>
</reference>
<name>A0A9P1CWM9_9DINO</name>
<protein>
    <recommendedName>
        <fullName evidence="4">Integrase catalytic domain-containing protein</fullName>
    </recommendedName>
</protein>
<dbReference type="AlphaFoldDB" id="A0A9P1CWM9"/>
<dbReference type="EMBL" id="CAMXCT020002367">
    <property type="protein sequence ID" value="CAL1151036.1"/>
    <property type="molecule type" value="Genomic_DNA"/>
</dbReference>
<evidence type="ECO:0000313" key="3">
    <source>
        <dbReference type="Proteomes" id="UP001152797"/>
    </source>
</evidence>
<dbReference type="OrthoDB" id="6132271at2759"/>
<gene>
    <name evidence="1" type="ORF">C1SCF055_LOCUS24020</name>
</gene>
<dbReference type="Proteomes" id="UP001152797">
    <property type="component" value="Unassembled WGS sequence"/>
</dbReference>
<accession>A0A9P1CWM9</accession>